<dbReference type="EMBL" id="OX597830">
    <property type="protein sequence ID" value="CAI9735122.1"/>
    <property type="molecule type" value="Genomic_DNA"/>
</dbReference>
<organism evidence="1 2">
    <name type="scientific">Octopus vulgaris</name>
    <name type="common">Common octopus</name>
    <dbReference type="NCBI Taxonomy" id="6645"/>
    <lineage>
        <taxon>Eukaryota</taxon>
        <taxon>Metazoa</taxon>
        <taxon>Spiralia</taxon>
        <taxon>Lophotrochozoa</taxon>
        <taxon>Mollusca</taxon>
        <taxon>Cephalopoda</taxon>
        <taxon>Coleoidea</taxon>
        <taxon>Octopodiformes</taxon>
        <taxon>Octopoda</taxon>
        <taxon>Incirrata</taxon>
        <taxon>Octopodidae</taxon>
        <taxon>Octopus</taxon>
    </lineage>
</organism>
<sequence>LGAKIRSDGREYAVSVNTVSAEKKKRKKMEEFNLPPLHRPECSQHSRFRKSIYESMSCDCGHAGAPNLVEQMDPRTYSL</sequence>
<feature type="non-terminal residue" evidence="1">
    <location>
        <position position="79"/>
    </location>
</feature>
<evidence type="ECO:0000313" key="1">
    <source>
        <dbReference type="EMBL" id="CAI9735122.1"/>
    </source>
</evidence>
<proteinExistence type="predicted"/>
<dbReference type="Proteomes" id="UP001162480">
    <property type="component" value="Chromosome 17"/>
</dbReference>
<dbReference type="AlphaFoldDB" id="A0AA36BKF1"/>
<accession>A0AA36BKF1</accession>
<evidence type="ECO:0000313" key="2">
    <source>
        <dbReference type="Proteomes" id="UP001162480"/>
    </source>
</evidence>
<name>A0AA36BKF1_OCTVU</name>
<protein>
    <submittedName>
        <fullName evidence="1">Uncharacterized protein</fullName>
    </submittedName>
</protein>
<gene>
    <name evidence="1" type="ORF">OCTVUL_1B002047</name>
</gene>
<reference evidence="1" key="1">
    <citation type="submission" date="2023-08" db="EMBL/GenBank/DDBJ databases">
        <authorList>
            <person name="Alioto T."/>
            <person name="Alioto T."/>
            <person name="Gomez Garrido J."/>
        </authorList>
    </citation>
    <scope>NUCLEOTIDE SEQUENCE</scope>
</reference>
<keyword evidence="2" id="KW-1185">Reference proteome</keyword>